<dbReference type="EMBL" id="CAKOGP040000668">
    <property type="protein sequence ID" value="CAJ1937990.1"/>
    <property type="molecule type" value="Genomic_DNA"/>
</dbReference>
<dbReference type="Gene3D" id="1.10.472.10">
    <property type="entry name" value="Cyclin-like"/>
    <property type="match status" value="2"/>
</dbReference>
<evidence type="ECO:0000259" key="4">
    <source>
        <dbReference type="SMART" id="SM00385"/>
    </source>
</evidence>
<organism evidence="6 7">
    <name type="scientific">Cylindrotheca closterium</name>
    <dbReference type="NCBI Taxonomy" id="2856"/>
    <lineage>
        <taxon>Eukaryota</taxon>
        <taxon>Sar</taxon>
        <taxon>Stramenopiles</taxon>
        <taxon>Ochrophyta</taxon>
        <taxon>Bacillariophyta</taxon>
        <taxon>Bacillariophyceae</taxon>
        <taxon>Bacillariophycidae</taxon>
        <taxon>Bacillariales</taxon>
        <taxon>Bacillariaceae</taxon>
        <taxon>Cylindrotheca</taxon>
    </lineage>
</organism>
<evidence type="ECO:0000313" key="7">
    <source>
        <dbReference type="Proteomes" id="UP001295423"/>
    </source>
</evidence>
<feature type="region of interest" description="Disordered" evidence="3">
    <location>
        <begin position="287"/>
        <end position="322"/>
    </location>
</feature>
<comment type="caution">
    <text evidence="6">The sequence shown here is derived from an EMBL/GenBank/DDBJ whole genome shotgun (WGS) entry which is preliminary data.</text>
</comment>
<dbReference type="FunFam" id="1.10.472.10:FF:000093">
    <property type="entry name" value="Predicted protein"/>
    <property type="match status" value="1"/>
</dbReference>
<feature type="domain" description="Cyclin C-terminal" evidence="5">
    <location>
        <begin position="174"/>
        <end position="317"/>
    </location>
</feature>
<evidence type="ECO:0000256" key="1">
    <source>
        <dbReference type="ARBA" id="ARBA00023127"/>
    </source>
</evidence>
<feature type="domain" description="Cyclin-like" evidence="4">
    <location>
        <begin position="73"/>
        <end position="165"/>
    </location>
</feature>
<evidence type="ECO:0000256" key="2">
    <source>
        <dbReference type="RuleBase" id="RU000383"/>
    </source>
</evidence>
<reference evidence="6" key="1">
    <citation type="submission" date="2023-08" db="EMBL/GenBank/DDBJ databases">
        <authorList>
            <person name="Audoor S."/>
            <person name="Bilcke G."/>
        </authorList>
    </citation>
    <scope>NUCLEOTIDE SEQUENCE</scope>
</reference>
<evidence type="ECO:0000313" key="6">
    <source>
        <dbReference type="EMBL" id="CAJ1937990.1"/>
    </source>
</evidence>
<dbReference type="CDD" id="cd20537">
    <property type="entry name" value="CYCLIN_CCNO-like_rpt2"/>
    <property type="match status" value="1"/>
</dbReference>
<dbReference type="AlphaFoldDB" id="A0AAD2CL80"/>
<dbReference type="SMART" id="SM00385">
    <property type="entry name" value="CYCLIN"/>
    <property type="match status" value="2"/>
</dbReference>
<proteinExistence type="inferred from homology"/>
<dbReference type="PANTHER" id="PTHR10177">
    <property type="entry name" value="CYCLINS"/>
    <property type="match status" value="1"/>
</dbReference>
<comment type="similarity">
    <text evidence="2">Belongs to the cyclin family.</text>
</comment>
<dbReference type="InterPro" id="IPR013763">
    <property type="entry name" value="Cyclin-like_dom"/>
</dbReference>
<evidence type="ECO:0000259" key="5">
    <source>
        <dbReference type="SMART" id="SM01332"/>
    </source>
</evidence>
<keyword evidence="7" id="KW-1185">Reference proteome</keyword>
<dbReference type="SMART" id="SM01332">
    <property type="entry name" value="Cyclin_C"/>
    <property type="match status" value="1"/>
</dbReference>
<sequence length="322" mass="36880">MLTTSVDISELHAVYHREVAKYRTCDYIPRLQAEYRERQAQEQLARNPAIVAEAPGIAAEGAINQQWREKICEWEYQVVDHFHLRREIVGVAMNYLDRCLATSPAVDKSSFQLLAMTCLYVSIKLNHHTHLLIPGSNSTLQSLLELSRGFFSTQDLEQKELELLRRLEWNVHPPTPQYFLESFHELFLEALEQRHLNEPQPMDEDPSEKREVLELSHFLVELATMDYFFVLYLPSQMALAALVTSIRRLTPDPRLDPATLLPGYEDSPELRACCNRMDRLYDRILSEDTTASGRRMPAGTSTPNSTSTTPGSDSPVSVRMDT</sequence>
<dbReference type="SUPFAM" id="SSF47954">
    <property type="entry name" value="Cyclin-like"/>
    <property type="match status" value="2"/>
</dbReference>
<keyword evidence="1 2" id="KW-0195">Cyclin</keyword>
<dbReference type="Proteomes" id="UP001295423">
    <property type="component" value="Unassembled WGS sequence"/>
</dbReference>
<dbReference type="InterPro" id="IPR004367">
    <property type="entry name" value="Cyclin_C-dom"/>
</dbReference>
<name>A0AAD2CL80_9STRA</name>
<dbReference type="InterPro" id="IPR039361">
    <property type="entry name" value="Cyclin"/>
</dbReference>
<evidence type="ECO:0008006" key="8">
    <source>
        <dbReference type="Google" id="ProtNLM"/>
    </source>
</evidence>
<protein>
    <recommendedName>
        <fullName evidence="8">Cyclin-like domain-containing protein</fullName>
    </recommendedName>
</protein>
<accession>A0AAD2CL80</accession>
<evidence type="ECO:0000256" key="3">
    <source>
        <dbReference type="SAM" id="MobiDB-lite"/>
    </source>
</evidence>
<dbReference type="Pfam" id="PF02984">
    <property type="entry name" value="Cyclin_C"/>
    <property type="match status" value="1"/>
</dbReference>
<feature type="domain" description="Cyclin-like" evidence="4">
    <location>
        <begin position="185"/>
        <end position="279"/>
    </location>
</feature>
<feature type="compositionally biased region" description="Low complexity" evidence="3">
    <location>
        <begin position="300"/>
        <end position="322"/>
    </location>
</feature>
<dbReference type="InterPro" id="IPR006671">
    <property type="entry name" value="Cyclin_N"/>
</dbReference>
<dbReference type="Pfam" id="PF00134">
    <property type="entry name" value="Cyclin_N"/>
    <property type="match status" value="1"/>
</dbReference>
<gene>
    <name evidence="6" type="ORF">CYCCA115_LOCUS5919</name>
</gene>
<dbReference type="InterPro" id="IPR036915">
    <property type="entry name" value="Cyclin-like_sf"/>
</dbReference>